<dbReference type="EMBL" id="AEGP01000029">
    <property type="protein sequence ID" value="EGG42407.1"/>
    <property type="molecule type" value="Genomic_DNA"/>
</dbReference>
<dbReference type="STRING" id="886738.Nlim_0588"/>
<dbReference type="Proteomes" id="UP000004348">
    <property type="component" value="Chromosome"/>
</dbReference>
<feature type="transmembrane region" description="Helical" evidence="1">
    <location>
        <begin position="136"/>
        <end position="157"/>
    </location>
</feature>
<feature type="transmembrane region" description="Helical" evidence="1">
    <location>
        <begin position="12"/>
        <end position="35"/>
    </location>
</feature>
<evidence type="ECO:0000313" key="2">
    <source>
        <dbReference type="EMBL" id="EGG42407.1"/>
    </source>
</evidence>
<dbReference type="HOGENOM" id="CLU_1393620_0_0_2"/>
<comment type="caution">
    <text evidence="2">The sequence shown here is derived from an EMBL/GenBank/DDBJ whole genome shotgun (WGS) entry which is preliminary data.</text>
</comment>
<proteinExistence type="predicted"/>
<organism evidence="2">
    <name type="scientific">Candidatus Nitrosarchaeum limnium SFB1</name>
    <dbReference type="NCBI Taxonomy" id="886738"/>
    <lineage>
        <taxon>Archaea</taxon>
        <taxon>Nitrososphaerota</taxon>
        <taxon>Nitrososphaeria</taxon>
        <taxon>Nitrosopumilales</taxon>
        <taxon>Nitrosopumilaceae</taxon>
        <taxon>Nitrosarchaeum</taxon>
    </lineage>
</organism>
<keyword evidence="1" id="KW-0812">Transmembrane</keyword>
<accession>F3KJD0</accession>
<feature type="transmembrane region" description="Helical" evidence="1">
    <location>
        <begin position="104"/>
        <end position="124"/>
    </location>
</feature>
<feature type="transmembrane region" description="Helical" evidence="1">
    <location>
        <begin position="81"/>
        <end position="98"/>
    </location>
</feature>
<name>F3KJD0_9ARCH</name>
<reference evidence="2" key="1">
    <citation type="journal article" date="2011" name="PLoS ONE">
        <title>Genome of a low-salinity ammonia-oxidizing archaeon determined by single-cell and metagenomic analysis.</title>
        <authorList>
            <person name="Blainey P.C."/>
            <person name="Mosier A.C."/>
            <person name="Potanina A."/>
            <person name="Francis C.A."/>
            <person name="Quake S.R."/>
        </authorList>
    </citation>
    <scope>NUCLEOTIDE SEQUENCE [LARGE SCALE GENOMIC DNA]</scope>
    <source>
        <strain evidence="2">SFB1</strain>
    </source>
</reference>
<feature type="transmembrane region" description="Helical" evidence="1">
    <location>
        <begin position="163"/>
        <end position="185"/>
    </location>
</feature>
<keyword evidence="1" id="KW-0472">Membrane</keyword>
<dbReference type="AlphaFoldDB" id="F3KJD0"/>
<sequence length="190" mass="21176">MESTQHEIRRIFGFLFICVAIAVTIASVASEIIFLNNSPSFIYGIVWFGTFGIVFGLYFLSFKKKIALIRTRMKNSLTWPTYIKIINGSCWALPFALIGVFPQYFQYLILLGIGLGNFSTYIFMKNLSGQNNKEQALVGIIALFAIPIAIEIDTSLFVSHQDIAILLSRILIAIAYAIGGAYAIFAKIKP</sequence>
<evidence type="ECO:0000256" key="1">
    <source>
        <dbReference type="SAM" id="Phobius"/>
    </source>
</evidence>
<feature type="transmembrane region" description="Helical" evidence="1">
    <location>
        <begin position="41"/>
        <end position="60"/>
    </location>
</feature>
<gene>
    <name evidence="2" type="ORF">Nlim_0588</name>
</gene>
<protein>
    <submittedName>
        <fullName evidence="2">Uncharacterized protein</fullName>
    </submittedName>
</protein>
<keyword evidence="1" id="KW-1133">Transmembrane helix</keyword>